<gene>
    <name evidence="2" type="ORF">WMO37_07625</name>
</gene>
<dbReference type="EC" id="3.5.1.28" evidence="2"/>
<evidence type="ECO:0000313" key="3">
    <source>
        <dbReference type="Proteomes" id="UP001546774"/>
    </source>
</evidence>
<dbReference type="EMBL" id="JBBMFS010000005">
    <property type="protein sequence ID" value="MEQ2554888.1"/>
    <property type="molecule type" value="Genomic_DNA"/>
</dbReference>
<dbReference type="InterPro" id="IPR002508">
    <property type="entry name" value="MurNAc-LAA_cat"/>
</dbReference>
<proteinExistence type="predicted"/>
<dbReference type="Proteomes" id="UP001546774">
    <property type="component" value="Unassembled WGS sequence"/>
</dbReference>
<dbReference type="Gene3D" id="3.40.630.40">
    <property type="entry name" value="Zn-dependent exopeptidases"/>
    <property type="match status" value="1"/>
</dbReference>
<feature type="domain" description="MurNAc-LAA" evidence="1">
    <location>
        <begin position="66"/>
        <end position="177"/>
    </location>
</feature>
<keyword evidence="2" id="KW-0378">Hydrolase</keyword>
<name>A0ABV1H5Z7_9FIRM</name>
<dbReference type="SUPFAM" id="SSF53187">
    <property type="entry name" value="Zn-dependent exopeptidases"/>
    <property type="match status" value="1"/>
</dbReference>
<protein>
    <submittedName>
        <fullName evidence="2">N-acetylmuramoyl-L-alanine amidase</fullName>
        <ecNumber evidence="2">3.5.1.28</ecNumber>
    </submittedName>
</protein>
<dbReference type="SMART" id="SM00646">
    <property type="entry name" value="Ami_3"/>
    <property type="match status" value="1"/>
</dbReference>
<keyword evidence="3" id="KW-1185">Reference proteome</keyword>
<evidence type="ECO:0000259" key="1">
    <source>
        <dbReference type="SMART" id="SM00646"/>
    </source>
</evidence>
<organism evidence="2 3">
    <name type="scientific">Lachnospira intestinalis</name>
    <dbReference type="NCBI Taxonomy" id="3133158"/>
    <lineage>
        <taxon>Bacteria</taxon>
        <taxon>Bacillati</taxon>
        <taxon>Bacillota</taxon>
        <taxon>Clostridia</taxon>
        <taxon>Lachnospirales</taxon>
        <taxon>Lachnospiraceae</taxon>
        <taxon>Lachnospira</taxon>
    </lineage>
</organism>
<dbReference type="Pfam" id="PF01520">
    <property type="entry name" value="Amidase_3"/>
    <property type="match status" value="1"/>
</dbReference>
<evidence type="ECO:0000313" key="2">
    <source>
        <dbReference type="EMBL" id="MEQ2554888.1"/>
    </source>
</evidence>
<dbReference type="GO" id="GO:0008745">
    <property type="term" value="F:N-acetylmuramoyl-L-alanine amidase activity"/>
    <property type="evidence" value="ECO:0007669"/>
    <property type="project" value="UniProtKB-EC"/>
</dbReference>
<dbReference type="CDD" id="cd02696">
    <property type="entry name" value="MurNAc-LAA"/>
    <property type="match status" value="1"/>
</dbReference>
<comment type="caution">
    <text evidence="2">The sequence shown here is derived from an EMBL/GenBank/DDBJ whole genome shotgun (WGS) entry which is preliminary data.</text>
</comment>
<reference evidence="2" key="1">
    <citation type="submission" date="2024-03" db="EMBL/GenBank/DDBJ databases">
        <title>Human intestinal bacterial collection.</title>
        <authorList>
            <person name="Pauvert C."/>
            <person name="Hitch T.C.A."/>
            <person name="Clavel T."/>
        </authorList>
    </citation>
    <scope>NUCLEOTIDE SEQUENCE [LARGE SCALE GENOMIC DNA]</scope>
    <source>
        <strain evidence="2">CLA-AA-H89B</strain>
    </source>
</reference>
<sequence>MRMGLISGHGAGDSGAVGCGYEEANETVRVVRMLAEKFEACGIEVVTYPYERNAFKDCNRGLGLQADFSGCNYAIEVHFNSGRNNESGDDDIGGTEIYVTPREETTNTEQIILRNMEALGFRNRGVRSENFLAINKVKSLGVSSALLELCFIDDADDMHLYEENFDAIGNTIVSAVCEGFGVGYTEDTDEAENTEEGEHMTNEEKNWYINCTFIELLGRPADDGGLENYRNQIPDDAAWDDNLTAYVDDNIKQSDEYAQYQQKEYIRKVYLAELGREPDAVGMETYMCYGRYRDIYRDIHMSDEAKARRGE</sequence>
<accession>A0ABV1H5Z7</accession>